<proteinExistence type="predicted"/>
<dbReference type="EMBL" id="CP030759">
    <property type="protein sequence ID" value="AXA36212.1"/>
    <property type="molecule type" value="Genomic_DNA"/>
</dbReference>
<evidence type="ECO:0000313" key="1">
    <source>
        <dbReference type="EMBL" id="AXA36212.1"/>
    </source>
</evidence>
<reference evidence="1 2" key="1">
    <citation type="submission" date="2018-05" db="EMBL/GenBank/DDBJ databases">
        <title>A metagenomic window into the 2 km-deep terrestrial subsurface aquifer revealed taxonomically and functionally diverse microbial community comprising novel uncultured bacterial lineages.</title>
        <authorList>
            <person name="Kadnikov V.V."/>
            <person name="Mardanov A.V."/>
            <person name="Beletsky A.V."/>
            <person name="Banks D."/>
            <person name="Pimenov N.V."/>
            <person name="Frank Y.A."/>
            <person name="Karnachuk O.V."/>
            <person name="Ravin N.V."/>
        </authorList>
    </citation>
    <scope>NUCLEOTIDE SEQUENCE [LARGE SCALE GENOMIC DNA]</scope>
    <source>
        <strain evidence="1">BY</strain>
    </source>
</reference>
<dbReference type="AlphaFoldDB" id="A0A2Z4Y672"/>
<sequence>METMNSARSLKKRFFQWLRICGQILLLLGMMTQSGCELQPPKGVTAFRFEDKREVQSAQLIPPKSDEMRGAIRLKFIDTNLFQTTATLAPGRYGLVVRLGEGQYLRTEIEIVPNQQLYRIPTFTSVASPPVTLGPRLEGRLYVREGKMPHEVVVLFISHDVVIRRVPVGGDGRFSVEAPAKGSYRVELVAPSAPAWIWTTDKLDLSGDVNLDLVVMRRAY</sequence>
<name>A0A2Z4Y672_SUMC1</name>
<dbReference type="KEGG" id="schv:BRCON_1435"/>
<gene>
    <name evidence="1" type="ORF">BRCON_1435</name>
</gene>
<protein>
    <submittedName>
        <fullName evidence="1">Uncharacterized protein</fullName>
    </submittedName>
</protein>
<organism evidence="1 2">
    <name type="scientific">Sumerlaea chitinivorans</name>
    <dbReference type="NCBI Taxonomy" id="2250252"/>
    <lineage>
        <taxon>Bacteria</taxon>
        <taxon>Candidatus Sumerlaeota</taxon>
        <taxon>Candidatus Sumerlaeia</taxon>
        <taxon>Candidatus Sumerlaeales</taxon>
        <taxon>Candidatus Sumerlaeaceae</taxon>
        <taxon>Candidatus Sumerlaea</taxon>
    </lineage>
</organism>
<accession>A0A2Z4Y672</accession>
<dbReference type="Proteomes" id="UP000262583">
    <property type="component" value="Chromosome"/>
</dbReference>
<evidence type="ECO:0000313" key="2">
    <source>
        <dbReference type="Proteomes" id="UP000262583"/>
    </source>
</evidence>